<keyword evidence="3" id="KW-1185">Reference proteome</keyword>
<evidence type="ECO:0000313" key="2">
    <source>
        <dbReference type="EMBL" id="MQM14035.1"/>
    </source>
</evidence>
<gene>
    <name evidence="2" type="ORF">Taro_046968</name>
</gene>
<organism evidence="2 3">
    <name type="scientific">Colocasia esculenta</name>
    <name type="common">Wild taro</name>
    <name type="synonym">Arum esculentum</name>
    <dbReference type="NCBI Taxonomy" id="4460"/>
    <lineage>
        <taxon>Eukaryota</taxon>
        <taxon>Viridiplantae</taxon>
        <taxon>Streptophyta</taxon>
        <taxon>Embryophyta</taxon>
        <taxon>Tracheophyta</taxon>
        <taxon>Spermatophyta</taxon>
        <taxon>Magnoliopsida</taxon>
        <taxon>Liliopsida</taxon>
        <taxon>Araceae</taxon>
        <taxon>Aroideae</taxon>
        <taxon>Colocasieae</taxon>
        <taxon>Colocasia</taxon>
    </lineage>
</organism>
<dbReference type="AlphaFoldDB" id="A0A843X662"/>
<comment type="caution">
    <text evidence="2">The sequence shown here is derived from an EMBL/GenBank/DDBJ whole genome shotgun (WGS) entry which is preliminary data.</text>
</comment>
<dbReference type="EMBL" id="NMUH01005932">
    <property type="protein sequence ID" value="MQM14035.1"/>
    <property type="molecule type" value="Genomic_DNA"/>
</dbReference>
<reference evidence="2" key="1">
    <citation type="submission" date="2017-07" db="EMBL/GenBank/DDBJ databases">
        <title>Taro Niue Genome Assembly and Annotation.</title>
        <authorList>
            <person name="Atibalentja N."/>
            <person name="Keating K."/>
            <person name="Fields C.J."/>
        </authorList>
    </citation>
    <scope>NUCLEOTIDE SEQUENCE</scope>
    <source>
        <strain evidence="2">Niue_2</strain>
        <tissue evidence="2">Leaf</tissue>
    </source>
</reference>
<name>A0A843X662_COLES</name>
<feature type="region of interest" description="Disordered" evidence="1">
    <location>
        <begin position="1"/>
        <end position="24"/>
    </location>
</feature>
<dbReference type="Proteomes" id="UP000652761">
    <property type="component" value="Unassembled WGS sequence"/>
</dbReference>
<evidence type="ECO:0000256" key="1">
    <source>
        <dbReference type="SAM" id="MobiDB-lite"/>
    </source>
</evidence>
<sequence length="66" mass="7706">MRKQLKNRKKEARNNGEVGGEWQRSSLQSWSAYAVRLFFSEYDRRLLLLRLKATSDADPSPITFST</sequence>
<evidence type="ECO:0000313" key="3">
    <source>
        <dbReference type="Proteomes" id="UP000652761"/>
    </source>
</evidence>
<protein>
    <submittedName>
        <fullName evidence="2">Uncharacterized protein</fullName>
    </submittedName>
</protein>
<feature type="compositionally biased region" description="Basic residues" evidence="1">
    <location>
        <begin position="1"/>
        <end position="11"/>
    </location>
</feature>
<proteinExistence type="predicted"/>
<accession>A0A843X662</accession>